<evidence type="ECO:0000259" key="4">
    <source>
        <dbReference type="PROSITE" id="PS50893"/>
    </source>
</evidence>
<protein>
    <recommendedName>
        <fullName evidence="4">ABC transporter domain-containing protein</fullName>
    </recommendedName>
</protein>
<comment type="caution">
    <text evidence="5">The sequence shown here is derived from an EMBL/GenBank/DDBJ whole genome shotgun (WGS) entry which is preliminary data.</text>
</comment>
<dbReference type="InterPro" id="IPR027417">
    <property type="entry name" value="P-loop_NTPase"/>
</dbReference>
<dbReference type="SUPFAM" id="SSF52540">
    <property type="entry name" value="P-loop containing nucleoside triphosphate hydrolases"/>
    <property type="match status" value="1"/>
</dbReference>
<dbReference type="AlphaFoldDB" id="A0A430ARC6"/>
<proteinExistence type="predicted"/>
<dbReference type="Proteomes" id="UP000286773">
    <property type="component" value="Unassembled WGS sequence"/>
</dbReference>
<dbReference type="Gene3D" id="3.40.50.300">
    <property type="entry name" value="P-loop containing nucleotide triphosphate hydrolases"/>
    <property type="match status" value="1"/>
</dbReference>
<evidence type="ECO:0000256" key="3">
    <source>
        <dbReference type="ARBA" id="ARBA00022840"/>
    </source>
</evidence>
<dbReference type="Pfam" id="PF00005">
    <property type="entry name" value="ABC_tran"/>
    <property type="match status" value="1"/>
</dbReference>
<gene>
    <name evidence="5" type="ORF">CBF27_09840</name>
</gene>
<keyword evidence="3" id="KW-0067">ATP-binding</keyword>
<dbReference type="InterPro" id="IPR051782">
    <property type="entry name" value="ABC_Transporter_VariousFunc"/>
</dbReference>
<dbReference type="CDD" id="cd03230">
    <property type="entry name" value="ABC_DR_subfamily_A"/>
    <property type="match status" value="1"/>
</dbReference>
<evidence type="ECO:0000313" key="5">
    <source>
        <dbReference type="EMBL" id="RSU10611.1"/>
    </source>
</evidence>
<dbReference type="PROSITE" id="PS50893">
    <property type="entry name" value="ABC_TRANSPORTER_2"/>
    <property type="match status" value="1"/>
</dbReference>
<evidence type="ECO:0000256" key="1">
    <source>
        <dbReference type="ARBA" id="ARBA00022448"/>
    </source>
</evidence>
<evidence type="ECO:0000256" key="2">
    <source>
        <dbReference type="ARBA" id="ARBA00022741"/>
    </source>
</evidence>
<evidence type="ECO:0000313" key="6">
    <source>
        <dbReference type="Proteomes" id="UP000286773"/>
    </source>
</evidence>
<dbReference type="EMBL" id="NGKC01000011">
    <property type="protein sequence ID" value="RSU10611.1"/>
    <property type="molecule type" value="Genomic_DNA"/>
</dbReference>
<keyword evidence="1" id="KW-0813">Transport</keyword>
<dbReference type="InterPro" id="IPR003439">
    <property type="entry name" value="ABC_transporter-like_ATP-bd"/>
</dbReference>
<accession>A0A430ARC6</accession>
<reference evidence="5 6" key="1">
    <citation type="submission" date="2017-05" db="EMBL/GenBank/DDBJ databases">
        <title>Vagococcus spp. assemblies.</title>
        <authorList>
            <person name="Gulvik C.A."/>
        </authorList>
    </citation>
    <scope>NUCLEOTIDE SEQUENCE [LARGE SCALE GENOMIC DNA]</scope>
    <source>
        <strain evidence="5 6">LMG 24798</strain>
    </source>
</reference>
<dbReference type="OrthoDB" id="2365508at2"/>
<dbReference type="PANTHER" id="PTHR42939">
    <property type="entry name" value="ABC TRANSPORTER ATP-BINDING PROTEIN ALBC-RELATED"/>
    <property type="match status" value="1"/>
</dbReference>
<feature type="domain" description="ABC transporter" evidence="4">
    <location>
        <begin position="1"/>
        <end position="206"/>
    </location>
</feature>
<keyword evidence="6" id="KW-1185">Reference proteome</keyword>
<name>A0A430ARC6_9ENTE</name>
<keyword evidence="2" id="KW-0547">Nucleotide-binding</keyword>
<sequence>MLSHQIFWNIWISRPNGAGKTTLLNVLSHLYLPQSGEIKLFNQTISDRTIFDNVSFLQDSSVLYPYLSAKDHLYFIADIHKIPRKRVIDSVEYLDMTDYWERNVKFYSLGMKQRTLLAIGLISNSKLLFLDEPLNGLDPTSMILIREAIKKMANNGQTILISSHNLNEIDKVTHDILFIKNQKVWLENIYGYQKNILKIRVDTKIINKTKEMLEINRYDYQANGTSFEILSHQEDGADIINLLIQNNLQITSFEKYIAGSEQRYKELFGVKSNGST</sequence>
<organism evidence="5 6">
    <name type="scientific">Vagococcus acidifermentans</name>
    <dbReference type="NCBI Taxonomy" id="564710"/>
    <lineage>
        <taxon>Bacteria</taxon>
        <taxon>Bacillati</taxon>
        <taxon>Bacillota</taxon>
        <taxon>Bacilli</taxon>
        <taxon>Lactobacillales</taxon>
        <taxon>Enterococcaceae</taxon>
        <taxon>Vagococcus</taxon>
    </lineage>
</organism>
<dbReference type="GO" id="GO:0005524">
    <property type="term" value="F:ATP binding"/>
    <property type="evidence" value="ECO:0007669"/>
    <property type="project" value="UniProtKB-KW"/>
</dbReference>
<dbReference type="GO" id="GO:0016887">
    <property type="term" value="F:ATP hydrolysis activity"/>
    <property type="evidence" value="ECO:0007669"/>
    <property type="project" value="InterPro"/>
</dbReference>
<dbReference type="PANTHER" id="PTHR42939:SF1">
    <property type="entry name" value="ABC TRANSPORTER ATP-BINDING PROTEIN ALBC-RELATED"/>
    <property type="match status" value="1"/>
</dbReference>